<dbReference type="InterPro" id="IPR000263">
    <property type="entry name" value="GV_A/BR1_coat"/>
</dbReference>
<evidence type="ECO:0000256" key="1">
    <source>
        <dbReference type="ARBA" id="ARBA00004328"/>
    </source>
</evidence>
<dbReference type="InterPro" id="IPR000650">
    <property type="entry name" value="Gem_coat_AR1"/>
</dbReference>
<evidence type="ECO:0000256" key="2">
    <source>
        <dbReference type="ARBA" id="ARBA00005468"/>
    </source>
</evidence>
<dbReference type="GeneID" id="65103165"/>
<dbReference type="PRINTS" id="PR00223">
    <property type="entry name" value="GEMCOATARBR1"/>
</dbReference>
<name>A0A6G9W164_9GEMI</name>
<dbReference type="EMBL" id="MN414067">
    <property type="protein sequence ID" value="QIR81988.1"/>
    <property type="molecule type" value="Genomic_DNA"/>
</dbReference>
<accession>A0A6G9W164</accession>
<keyword evidence="5" id="KW-1163">Viral penetration into host nucleus</keyword>
<keyword evidence="8" id="KW-1160">Virus entry into host cell</keyword>
<dbReference type="Proteomes" id="UP000679230">
    <property type="component" value="Genome"/>
</dbReference>
<sequence>MRMRLTSLDICNLVAKLWAYVFKLNDVAQMLYFKMPKRDAPWRNMAGTSKVTRNANYSPRGGLKVDKASAWVNRPMYRKPRIYRTLRGPDVPRGCEGPCKVQSYEQRHDISHVGKVMCISDVTRGNGITHRVGKRFCVKSVYILGKIWMDENIKLKNHTNSCMFWLVRDRRPYGTPMDFGQVFNMFDNEPSTATVKNDLRDRFQVMHKFYAKVTGGQYASNEQALVKRFWKVNNYVVYNHQEAGKYENHTENALLLYMACTHASNPVYATLKIRIYFYDSITN</sequence>
<dbReference type="Gene3D" id="2.60.120.20">
    <property type="match status" value="1"/>
</dbReference>
<dbReference type="GO" id="GO:0005198">
    <property type="term" value="F:structural molecule activity"/>
    <property type="evidence" value="ECO:0007669"/>
    <property type="project" value="InterPro"/>
</dbReference>
<keyword evidence="7" id="KW-0946">Virion</keyword>
<proteinExistence type="inferred from homology"/>
<dbReference type="RefSeq" id="YP_010087836.1">
    <property type="nucleotide sequence ID" value="NC_055594.1"/>
</dbReference>
<evidence type="ECO:0000256" key="5">
    <source>
        <dbReference type="ARBA" id="ARBA00022524"/>
    </source>
</evidence>
<dbReference type="Pfam" id="PF00844">
    <property type="entry name" value="Gemini_coat"/>
    <property type="match status" value="1"/>
</dbReference>
<keyword evidence="11" id="KW-1185">Reference proteome</keyword>
<dbReference type="InterPro" id="IPR029053">
    <property type="entry name" value="Viral_coat"/>
</dbReference>
<dbReference type="PRINTS" id="PR00224">
    <property type="entry name" value="GEMCOATAR1"/>
</dbReference>
<keyword evidence="4" id="KW-1140">T=1 icosahedral capsid protein</keyword>
<organism evidence="10 11">
    <name type="scientific">Bean bushy stunt virus</name>
    <dbReference type="NCBI Taxonomy" id="2720886"/>
    <lineage>
        <taxon>Viruses</taxon>
        <taxon>Monodnaviria</taxon>
        <taxon>Shotokuvirae</taxon>
        <taxon>Cressdnaviricota</taxon>
        <taxon>Repensiviricetes</taxon>
        <taxon>Geplafuvirales</taxon>
        <taxon>Geminiviridae</taxon>
        <taxon>Begomovirus</taxon>
        <taxon>Begomovirus phaseoliretorridi</taxon>
    </lineage>
</organism>
<evidence type="ECO:0000256" key="7">
    <source>
        <dbReference type="ARBA" id="ARBA00022844"/>
    </source>
</evidence>
<dbReference type="GO" id="GO:0075732">
    <property type="term" value="P:viral penetration into host nucleus"/>
    <property type="evidence" value="ECO:0007669"/>
    <property type="project" value="UniProtKB-KW"/>
</dbReference>
<reference evidence="10 11" key="1">
    <citation type="journal article" date="2021" name="Arch. Virol.">
        <title>Biological and molecular characterization of bean bushy stunt virus, a novel bipartite begomovirus infecting common bean in northwestern Argentina.</title>
        <authorList>
            <person name="Reyna P.G."/>
            <person name="Bejerman N."/>
            <person name="Laguna I.G."/>
            <person name="Pardina P.R."/>
        </authorList>
    </citation>
    <scope>NUCLEOTIDE SEQUENCE [LARGE SCALE GENOMIC DNA]</scope>
    <source>
        <strain evidence="10">General Mosconi</strain>
    </source>
</reference>
<dbReference type="GO" id="GO:0046718">
    <property type="term" value="P:symbiont entry into host cell"/>
    <property type="evidence" value="ECO:0007669"/>
    <property type="project" value="UniProtKB-KW"/>
</dbReference>
<keyword evidence="6" id="KW-0167">Capsid protein</keyword>
<evidence type="ECO:0000256" key="9">
    <source>
        <dbReference type="ARBA" id="ARBA00031336"/>
    </source>
</evidence>
<evidence type="ECO:0000313" key="10">
    <source>
        <dbReference type="EMBL" id="QIR81988.1"/>
    </source>
</evidence>
<protein>
    <recommendedName>
        <fullName evidence="3">Capsid protein</fullName>
    </recommendedName>
    <alternativeName>
        <fullName evidence="9">Coat protein</fullName>
    </alternativeName>
</protein>
<evidence type="ECO:0000256" key="3">
    <source>
        <dbReference type="ARBA" id="ARBA00018091"/>
    </source>
</evidence>
<dbReference type="KEGG" id="vg:65103165"/>
<evidence type="ECO:0000256" key="8">
    <source>
        <dbReference type="ARBA" id="ARBA00023296"/>
    </source>
</evidence>
<evidence type="ECO:0000256" key="6">
    <source>
        <dbReference type="ARBA" id="ARBA00022561"/>
    </source>
</evidence>
<evidence type="ECO:0000256" key="4">
    <source>
        <dbReference type="ARBA" id="ARBA00022431"/>
    </source>
</evidence>
<comment type="similarity">
    <text evidence="2">Belongs to the geminiviridae capsid protein family.</text>
</comment>
<evidence type="ECO:0000313" key="11">
    <source>
        <dbReference type="Proteomes" id="UP000679230"/>
    </source>
</evidence>
<comment type="subcellular location">
    <subcellularLocation>
        <location evidence="1">Virion</location>
    </subcellularLocation>
</comment>
<dbReference type="GO" id="GO:0039615">
    <property type="term" value="C:T=1 icosahedral viral capsid"/>
    <property type="evidence" value="ECO:0007669"/>
    <property type="project" value="UniProtKB-KW"/>
</dbReference>
<dbReference type="GO" id="GO:0043657">
    <property type="term" value="C:host cell"/>
    <property type="evidence" value="ECO:0007669"/>
    <property type="project" value="GOC"/>
</dbReference>